<keyword evidence="6" id="KW-1185">Reference proteome</keyword>
<reference evidence="5 6" key="1">
    <citation type="journal article" date="2021" name="bioRxiv">
        <title>The Gossypium anomalum genome as a resource for cotton improvement and evolutionary analysis of hybrid incompatibility.</title>
        <authorList>
            <person name="Grover C.E."/>
            <person name="Yuan D."/>
            <person name="Arick M.A."/>
            <person name="Miller E.R."/>
            <person name="Hu G."/>
            <person name="Peterson D.G."/>
            <person name="Wendel J.F."/>
            <person name="Udall J.A."/>
        </authorList>
    </citation>
    <scope>NUCLEOTIDE SEQUENCE [LARGE SCALE GENOMIC DNA]</scope>
    <source>
        <strain evidence="5">JFW-Udall</strain>
        <tissue evidence="5">Leaf</tissue>
    </source>
</reference>
<dbReference type="Proteomes" id="UP000701853">
    <property type="component" value="Chromosome 7"/>
</dbReference>
<evidence type="ECO:0000256" key="1">
    <source>
        <dbReference type="ARBA" id="ARBA00022750"/>
    </source>
</evidence>
<dbReference type="AlphaFoldDB" id="A0A8J6CX77"/>
<evidence type="ECO:0000259" key="4">
    <source>
        <dbReference type="Pfam" id="PF22936"/>
    </source>
</evidence>
<keyword evidence="1" id="KW-0064">Aspartyl protease</keyword>
<feature type="domain" description="Reverse transcriptase Ty1/copia-type" evidence="3">
    <location>
        <begin position="190"/>
        <end position="295"/>
    </location>
</feature>
<feature type="region of interest" description="Disordered" evidence="2">
    <location>
        <begin position="72"/>
        <end position="115"/>
    </location>
</feature>
<dbReference type="Pfam" id="PF07727">
    <property type="entry name" value="RVT_2"/>
    <property type="match status" value="1"/>
</dbReference>
<protein>
    <recommendedName>
        <fullName evidence="7">Reverse transcriptase Ty1/copia-type domain-containing protein</fullName>
    </recommendedName>
</protein>
<name>A0A8J6CX77_9ROSI</name>
<evidence type="ECO:0000256" key="2">
    <source>
        <dbReference type="SAM" id="MobiDB-lite"/>
    </source>
</evidence>
<dbReference type="OrthoDB" id="1001497at2759"/>
<sequence>MEERNHVAAVKEEENIESRVFFPYKESEKSSKNIWYLDNCTSNHMCGREDLFSELDENIHGQVKFGDESHATVKEQGDNQSPPPSPIATTSTTSSSPTNSNTSNSEEAPTRMRSLTDIYKMKTNKEGKVEKYKARLVAKGYKQRYSVDYDEMDVKLALLNGYLEEEVYIEQAPEYSKQAPEYSKQGQEDKNNEFMKSPYEHALYMKKNEVGDIMIVCLYVDDMIFTGNNLGMFNEFKKAMTKEFGMTNISEMSYFLGVEVKQMKDGTFVSQKKYTKQILRKFSMKDCKPVATPAEPGMKLSVDSSREPVNPTLFKSIIRSLKYLTIMWPDIMYAVGIVSRYMEKPKQDHLIAAKRILRYIKGTMDQGLFYSHSQSSKLVCYLDSDYGGDLDDRKSTFEYLFHIGSATFSWSSKKQQTVDLSTCEAEYMAVATCTCQAI</sequence>
<feature type="compositionally biased region" description="Low complexity" evidence="2">
    <location>
        <begin position="87"/>
        <end position="107"/>
    </location>
</feature>
<dbReference type="SUPFAM" id="SSF56672">
    <property type="entry name" value="DNA/RNA polymerases"/>
    <property type="match status" value="1"/>
</dbReference>
<dbReference type="PANTHER" id="PTHR11439:SF515">
    <property type="entry name" value="GAG-POL POLYPROTEIN"/>
    <property type="match status" value="1"/>
</dbReference>
<gene>
    <name evidence="5" type="ORF">CXB51_018820</name>
</gene>
<evidence type="ECO:0008006" key="7">
    <source>
        <dbReference type="Google" id="ProtNLM"/>
    </source>
</evidence>
<dbReference type="InterPro" id="IPR013103">
    <property type="entry name" value="RVT_2"/>
</dbReference>
<feature type="domain" description="Retrovirus-related Pol polyprotein from transposon TNT 1-94-like beta-barrel" evidence="4">
    <location>
        <begin position="35"/>
        <end position="78"/>
    </location>
</feature>
<dbReference type="Pfam" id="PF22936">
    <property type="entry name" value="Pol_BBD"/>
    <property type="match status" value="1"/>
</dbReference>
<accession>A0A8J6CX77</accession>
<proteinExistence type="predicted"/>
<comment type="caution">
    <text evidence="5">The sequence shown here is derived from an EMBL/GenBank/DDBJ whole genome shotgun (WGS) entry which is preliminary data.</text>
</comment>
<evidence type="ECO:0000259" key="3">
    <source>
        <dbReference type="Pfam" id="PF07727"/>
    </source>
</evidence>
<dbReference type="GO" id="GO:0004190">
    <property type="term" value="F:aspartic-type endopeptidase activity"/>
    <property type="evidence" value="ECO:0007669"/>
    <property type="project" value="UniProtKB-KW"/>
</dbReference>
<dbReference type="InterPro" id="IPR054722">
    <property type="entry name" value="PolX-like_BBD"/>
</dbReference>
<evidence type="ECO:0000313" key="6">
    <source>
        <dbReference type="Proteomes" id="UP000701853"/>
    </source>
</evidence>
<dbReference type="EMBL" id="JAHUZN010000007">
    <property type="protein sequence ID" value="KAG8487884.1"/>
    <property type="molecule type" value="Genomic_DNA"/>
</dbReference>
<evidence type="ECO:0000313" key="5">
    <source>
        <dbReference type="EMBL" id="KAG8487884.1"/>
    </source>
</evidence>
<organism evidence="5 6">
    <name type="scientific">Gossypium anomalum</name>
    <dbReference type="NCBI Taxonomy" id="47600"/>
    <lineage>
        <taxon>Eukaryota</taxon>
        <taxon>Viridiplantae</taxon>
        <taxon>Streptophyta</taxon>
        <taxon>Embryophyta</taxon>
        <taxon>Tracheophyta</taxon>
        <taxon>Spermatophyta</taxon>
        <taxon>Magnoliopsida</taxon>
        <taxon>eudicotyledons</taxon>
        <taxon>Gunneridae</taxon>
        <taxon>Pentapetalae</taxon>
        <taxon>rosids</taxon>
        <taxon>malvids</taxon>
        <taxon>Malvales</taxon>
        <taxon>Malvaceae</taxon>
        <taxon>Malvoideae</taxon>
        <taxon>Gossypium</taxon>
    </lineage>
</organism>
<keyword evidence="1" id="KW-0378">Hydrolase</keyword>
<dbReference type="PANTHER" id="PTHR11439">
    <property type="entry name" value="GAG-POL-RELATED RETROTRANSPOSON"/>
    <property type="match status" value="1"/>
</dbReference>
<dbReference type="CDD" id="cd09272">
    <property type="entry name" value="RNase_HI_RT_Ty1"/>
    <property type="match status" value="1"/>
</dbReference>
<keyword evidence="1" id="KW-0645">Protease</keyword>
<dbReference type="InterPro" id="IPR043502">
    <property type="entry name" value="DNA/RNA_pol_sf"/>
</dbReference>